<evidence type="ECO:0000313" key="2">
    <source>
        <dbReference type="EMBL" id="CAG6505617.1"/>
    </source>
</evidence>
<dbReference type="EMBL" id="HBUE01151680">
    <property type="protein sequence ID" value="CAG6505617.1"/>
    <property type="molecule type" value="Transcribed_RNA"/>
</dbReference>
<name>A0A8D8GD83_CULPI</name>
<feature type="region of interest" description="Disordered" evidence="1">
    <location>
        <begin position="54"/>
        <end position="105"/>
    </location>
</feature>
<protein>
    <submittedName>
        <fullName evidence="2">(northern house mosquito) hypothetical protein</fullName>
    </submittedName>
</protein>
<sequence length="105" mass="12157">MYLERPRLLLRRGAAIKQKTPLLSSSLAALVLVSRSLALNLLTLLEVIAQDTPTQRWGRKKPKTRTTRSRLIRRSNARRRKNCGRRPSLRCSRIATNTRNRLRRG</sequence>
<proteinExistence type="predicted"/>
<feature type="compositionally biased region" description="Basic residues" evidence="1">
    <location>
        <begin position="57"/>
        <end position="88"/>
    </location>
</feature>
<organism evidence="2">
    <name type="scientific">Culex pipiens</name>
    <name type="common">House mosquito</name>
    <dbReference type="NCBI Taxonomy" id="7175"/>
    <lineage>
        <taxon>Eukaryota</taxon>
        <taxon>Metazoa</taxon>
        <taxon>Ecdysozoa</taxon>
        <taxon>Arthropoda</taxon>
        <taxon>Hexapoda</taxon>
        <taxon>Insecta</taxon>
        <taxon>Pterygota</taxon>
        <taxon>Neoptera</taxon>
        <taxon>Endopterygota</taxon>
        <taxon>Diptera</taxon>
        <taxon>Nematocera</taxon>
        <taxon>Culicoidea</taxon>
        <taxon>Culicidae</taxon>
        <taxon>Culicinae</taxon>
        <taxon>Culicini</taxon>
        <taxon>Culex</taxon>
        <taxon>Culex</taxon>
    </lineage>
</organism>
<accession>A0A8D8GD83</accession>
<dbReference type="EMBL" id="HBUE01256681">
    <property type="protein sequence ID" value="CAG6556916.1"/>
    <property type="molecule type" value="Transcribed_RNA"/>
</dbReference>
<evidence type="ECO:0000256" key="1">
    <source>
        <dbReference type="SAM" id="MobiDB-lite"/>
    </source>
</evidence>
<reference evidence="2" key="1">
    <citation type="submission" date="2021-05" db="EMBL/GenBank/DDBJ databases">
        <authorList>
            <person name="Alioto T."/>
            <person name="Alioto T."/>
            <person name="Gomez Garrido J."/>
        </authorList>
    </citation>
    <scope>NUCLEOTIDE SEQUENCE</scope>
</reference>
<dbReference type="AlphaFoldDB" id="A0A8D8GD83"/>